<protein>
    <submittedName>
        <fullName evidence="12">Binding-protein-dependent transport systems inner membrane component</fullName>
    </submittedName>
</protein>
<dbReference type="OrthoDB" id="9794684at2"/>
<feature type="signal peptide" evidence="10">
    <location>
        <begin position="1"/>
        <end position="22"/>
    </location>
</feature>
<feature type="transmembrane region" description="Helical" evidence="9">
    <location>
        <begin position="38"/>
        <end position="57"/>
    </location>
</feature>
<dbReference type="AlphaFoldDB" id="D7CR67"/>
<reference evidence="13" key="1">
    <citation type="submission" date="2010-05" db="EMBL/GenBank/DDBJ databases">
        <title>The complete genome of Truepera radiovictris DSM 17093.</title>
        <authorList>
            <consortium name="US DOE Joint Genome Institute (JGI-PGF)"/>
            <person name="Lucas S."/>
            <person name="Copeland A."/>
            <person name="Lapidus A."/>
            <person name="Glavina del Rio T."/>
            <person name="Dalin E."/>
            <person name="Tice H."/>
            <person name="Bruce D."/>
            <person name="Goodwin L."/>
            <person name="Pitluck S."/>
            <person name="Kyrpides N."/>
            <person name="Mavromatis K."/>
            <person name="Ovchinnikova G."/>
            <person name="Munk A.C."/>
            <person name="Detter J.C."/>
            <person name="Han C."/>
            <person name="Tapia R."/>
            <person name="Land M."/>
            <person name="Hauser L."/>
            <person name="Markowitz V."/>
            <person name="Cheng J.-F."/>
            <person name="Hugenholtz P."/>
            <person name="Woyke T."/>
            <person name="Wu D."/>
            <person name="Tindall B."/>
            <person name="Pomrenke H.G."/>
            <person name="Brambilla E."/>
            <person name="Klenk H.-P."/>
            <person name="Eisen J.A."/>
        </authorList>
    </citation>
    <scope>NUCLEOTIDE SEQUENCE [LARGE SCALE GENOMIC DNA]</scope>
    <source>
        <strain evidence="13">DSM 17093 / CIP 108686 / LMG 22925 / RQ-24</strain>
    </source>
</reference>
<dbReference type="EMBL" id="CP002049">
    <property type="protein sequence ID" value="ADI15155.1"/>
    <property type="molecule type" value="Genomic_DNA"/>
</dbReference>
<sequence>MRAWTFGFTVTALLSAWPTAAAQSGTGRFVVVPYGWAWFLFLFTLSVLMVGLCGYLYGRATKPMKAFRTAITWSKHLFLWVAVLLTLYPVIYLVGVSFGRSNALASIPPREGNLLVRAGVLPNPADFSLVQYRRVLADTHLYPYQWGLLALFTAAALLFVLLSLARRSGKEGWVARLQRLSGWIMLAAVALLVVTLSAEQFYTLDASGQRRRASSGGMMVLYIRNTLLVSGMTGLFAVLISTTAGYAFARMRFEGRYGTLLAFVFVQMFPSFMALVAIFYLMNYLGLLNTFTGLILAYSGGAIAFSSWIFKGYLESISPNLEEAAMVDGATRWGAFWRIILPISVPMLLFIFLLQFIGTYSEFLLANVLLTSNDRWTVGLGLRALASNALATQWGTLAASAVLGSLPILVIFYAFQNALSAQYIAGGVKG</sequence>
<dbReference type="InterPro" id="IPR035906">
    <property type="entry name" value="MetI-like_sf"/>
</dbReference>
<evidence type="ECO:0000256" key="3">
    <source>
        <dbReference type="ARBA" id="ARBA00022448"/>
    </source>
</evidence>
<dbReference type="STRING" id="649638.Trad_2041"/>
<evidence type="ECO:0000256" key="2">
    <source>
        <dbReference type="ARBA" id="ARBA00009047"/>
    </source>
</evidence>
<keyword evidence="6 9" id="KW-0812">Transmembrane</keyword>
<name>D7CR67_TRURR</name>
<comment type="similarity">
    <text evidence="2">Belongs to the binding-protein-dependent transport system permease family. MalFG subfamily.</text>
</comment>
<feature type="transmembrane region" description="Helical" evidence="9">
    <location>
        <begin position="222"/>
        <end position="248"/>
    </location>
</feature>
<feature type="transmembrane region" description="Helical" evidence="9">
    <location>
        <begin position="144"/>
        <end position="162"/>
    </location>
</feature>
<reference evidence="12 13" key="2">
    <citation type="journal article" date="2011" name="Stand. Genomic Sci.">
        <title>Complete genome sequence of Truepera radiovictrix type strain (RQ-24).</title>
        <authorList>
            <person name="Ivanova N."/>
            <person name="Rohde C."/>
            <person name="Munk C."/>
            <person name="Nolan M."/>
            <person name="Lucas S."/>
            <person name="Del Rio T.G."/>
            <person name="Tice H."/>
            <person name="Deshpande S."/>
            <person name="Cheng J.F."/>
            <person name="Tapia R."/>
            <person name="Han C."/>
            <person name="Goodwin L."/>
            <person name="Pitluck S."/>
            <person name="Liolios K."/>
            <person name="Mavromatis K."/>
            <person name="Mikhailova N."/>
            <person name="Pati A."/>
            <person name="Chen A."/>
            <person name="Palaniappan K."/>
            <person name="Land M."/>
            <person name="Hauser L."/>
            <person name="Chang Y.J."/>
            <person name="Jeffries C.D."/>
            <person name="Brambilla E."/>
            <person name="Rohde M."/>
            <person name="Goker M."/>
            <person name="Tindall B.J."/>
            <person name="Woyke T."/>
            <person name="Bristow J."/>
            <person name="Eisen J.A."/>
            <person name="Markowitz V."/>
            <person name="Hugenholtz P."/>
            <person name="Kyrpides N.C."/>
            <person name="Klenk H.P."/>
            <person name="Lapidus A."/>
        </authorList>
    </citation>
    <scope>NUCLEOTIDE SEQUENCE [LARGE SCALE GENOMIC DNA]</scope>
    <source>
        <strain evidence="13">DSM 17093 / CIP 108686 / LMG 22925 / RQ-24</strain>
    </source>
</reference>
<evidence type="ECO:0000256" key="6">
    <source>
        <dbReference type="ARBA" id="ARBA00022692"/>
    </source>
</evidence>
<feature type="transmembrane region" description="Helical" evidence="9">
    <location>
        <begin position="335"/>
        <end position="357"/>
    </location>
</feature>
<evidence type="ECO:0000256" key="4">
    <source>
        <dbReference type="ARBA" id="ARBA00022475"/>
    </source>
</evidence>
<dbReference type="Gene3D" id="1.10.3720.10">
    <property type="entry name" value="MetI-like"/>
    <property type="match status" value="1"/>
</dbReference>
<keyword evidence="8 9" id="KW-0472">Membrane</keyword>
<evidence type="ECO:0000256" key="1">
    <source>
        <dbReference type="ARBA" id="ARBA00004651"/>
    </source>
</evidence>
<dbReference type="CDD" id="cd06261">
    <property type="entry name" value="TM_PBP2"/>
    <property type="match status" value="1"/>
</dbReference>
<evidence type="ECO:0000313" key="12">
    <source>
        <dbReference type="EMBL" id="ADI15155.1"/>
    </source>
</evidence>
<comment type="subcellular location">
    <subcellularLocation>
        <location evidence="1 9">Cell membrane</location>
        <topology evidence="1 9">Multi-pass membrane protein</topology>
    </subcellularLocation>
</comment>
<keyword evidence="10" id="KW-0732">Signal</keyword>
<dbReference type="InterPro" id="IPR000515">
    <property type="entry name" value="MetI-like"/>
</dbReference>
<dbReference type="GO" id="GO:0042956">
    <property type="term" value="P:maltodextrin transmembrane transport"/>
    <property type="evidence" value="ECO:0007669"/>
    <property type="project" value="TreeGrafter"/>
</dbReference>
<keyword evidence="7 9" id="KW-1133">Transmembrane helix</keyword>
<organism evidence="12 13">
    <name type="scientific">Truepera radiovictrix (strain DSM 17093 / CIP 108686 / LMG 22925 / RQ-24)</name>
    <dbReference type="NCBI Taxonomy" id="649638"/>
    <lineage>
        <taxon>Bacteria</taxon>
        <taxon>Thermotogati</taxon>
        <taxon>Deinococcota</taxon>
        <taxon>Deinococci</taxon>
        <taxon>Trueperales</taxon>
        <taxon>Trueperaceae</taxon>
        <taxon>Truepera</taxon>
    </lineage>
</organism>
<feature type="transmembrane region" description="Helical" evidence="9">
    <location>
        <begin position="77"/>
        <end position="98"/>
    </location>
</feature>
<evidence type="ECO:0000313" key="13">
    <source>
        <dbReference type="Proteomes" id="UP000000379"/>
    </source>
</evidence>
<evidence type="ECO:0000256" key="7">
    <source>
        <dbReference type="ARBA" id="ARBA00022989"/>
    </source>
</evidence>
<feature type="transmembrane region" description="Helical" evidence="9">
    <location>
        <begin position="294"/>
        <end position="314"/>
    </location>
</feature>
<dbReference type="Proteomes" id="UP000000379">
    <property type="component" value="Chromosome"/>
</dbReference>
<feature type="domain" description="ABC transmembrane type-1" evidence="11">
    <location>
        <begin position="223"/>
        <end position="415"/>
    </location>
</feature>
<dbReference type="GO" id="GO:0005886">
    <property type="term" value="C:plasma membrane"/>
    <property type="evidence" value="ECO:0007669"/>
    <property type="project" value="UniProtKB-SubCell"/>
</dbReference>
<accession>D7CR67</accession>
<dbReference type="PANTHER" id="PTHR32243:SF50">
    <property type="entry name" value="MALTOSE_MALTODEXTRIN TRANSPORT SYSTEM PERMEASE PROTEIN MALG"/>
    <property type="match status" value="1"/>
</dbReference>
<feature type="transmembrane region" description="Helical" evidence="9">
    <location>
        <begin position="394"/>
        <end position="415"/>
    </location>
</feature>
<dbReference type="Pfam" id="PF00528">
    <property type="entry name" value="BPD_transp_1"/>
    <property type="match status" value="1"/>
</dbReference>
<dbReference type="PROSITE" id="PS50928">
    <property type="entry name" value="ABC_TM1"/>
    <property type="match status" value="1"/>
</dbReference>
<evidence type="ECO:0000259" key="11">
    <source>
        <dbReference type="PROSITE" id="PS50928"/>
    </source>
</evidence>
<proteinExistence type="inferred from homology"/>
<evidence type="ECO:0000256" key="5">
    <source>
        <dbReference type="ARBA" id="ARBA00022597"/>
    </source>
</evidence>
<keyword evidence="13" id="KW-1185">Reference proteome</keyword>
<dbReference type="eggNOG" id="COG3833">
    <property type="taxonomic scope" value="Bacteria"/>
</dbReference>
<dbReference type="InterPro" id="IPR050901">
    <property type="entry name" value="BP-dep_ABC_trans_perm"/>
</dbReference>
<dbReference type="GO" id="GO:0015423">
    <property type="term" value="F:ABC-type maltose transporter activity"/>
    <property type="evidence" value="ECO:0007669"/>
    <property type="project" value="TreeGrafter"/>
</dbReference>
<feature type="transmembrane region" description="Helical" evidence="9">
    <location>
        <begin position="183"/>
        <end position="202"/>
    </location>
</feature>
<feature type="chain" id="PRO_5003094481" evidence="10">
    <location>
        <begin position="23"/>
        <end position="430"/>
    </location>
</feature>
<keyword evidence="3 9" id="KW-0813">Transport</keyword>
<evidence type="ECO:0000256" key="9">
    <source>
        <dbReference type="RuleBase" id="RU363032"/>
    </source>
</evidence>
<evidence type="ECO:0000256" key="10">
    <source>
        <dbReference type="SAM" id="SignalP"/>
    </source>
</evidence>
<dbReference type="HOGENOM" id="CLU_016047_1_2_0"/>
<gene>
    <name evidence="12" type="ordered locus">Trad_2041</name>
</gene>
<dbReference type="KEGG" id="tra:Trad_2041"/>
<dbReference type="PANTHER" id="PTHR32243">
    <property type="entry name" value="MALTOSE TRANSPORT SYSTEM PERMEASE-RELATED"/>
    <property type="match status" value="1"/>
</dbReference>
<evidence type="ECO:0000256" key="8">
    <source>
        <dbReference type="ARBA" id="ARBA00023136"/>
    </source>
</evidence>
<feature type="transmembrane region" description="Helical" evidence="9">
    <location>
        <begin position="260"/>
        <end position="282"/>
    </location>
</feature>
<keyword evidence="4" id="KW-1003">Cell membrane</keyword>
<dbReference type="SUPFAM" id="SSF161098">
    <property type="entry name" value="MetI-like"/>
    <property type="match status" value="1"/>
</dbReference>
<keyword evidence="5" id="KW-0762">Sugar transport</keyword>